<dbReference type="EMBL" id="CP141059">
    <property type="protein sequence ID" value="WQQ25986.1"/>
    <property type="molecule type" value="Genomic_DNA"/>
</dbReference>
<feature type="transmembrane region" description="Helical" evidence="6">
    <location>
        <begin position="393"/>
        <end position="414"/>
    </location>
</feature>
<accession>A0ABZ0ZPW6</accession>
<feature type="transmembrane region" description="Helical" evidence="6">
    <location>
        <begin position="121"/>
        <end position="142"/>
    </location>
</feature>
<feature type="transmembrane region" description="Helical" evidence="6">
    <location>
        <begin position="337"/>
        <end position="358"/>
    </location>
</feature>
<name>A0ABZ0ZPW6_9ACTN</name>
<feature type="transmembrane region" description="Helical" evidence="6">
    <location>
        <begin position="186"/>
        <end position="207"/>
    </location>
</feature>
<dbReference type="PANTHER" id="PTHR30250">
    <property type="entry name" value="PST FAMILY PREDICTED COLANIC ACID TRANSPORTER"/>
    <property type="match status" value="1"/>
</dbReference>
<sequence>MTEPARSETDDAAAATPRGTAGGRATLVTIDQGLSSITNLLAVLWVAHAVSAVDFGSFALLILVYTFVVGAVHALISMRVVVAPEDADDRPREVLGSALVLGLGSGLVCAVVGALQMLAGWSIGPAILVLGLTLPAMTVHDVGRWVAIARSKPVGAVVLDGTWLAVLAASLLALELSDQAGLVTLTLAWTCSGALAALWVPITYGMFRPKEISLGWLRKHWEGSWRLLVGNVTASGSALVGGVLIAFVSSPLAVAAVRGSILLGRPTTAVQMAVASSAAADIARDQPDNRGLLRYQRRTMTVAAVVALVNLVVLSVVPDSVGRAVLGNVWPVLDPLILPISLWLIAAASQSGVASALVGRHEFHIAMIVQIIGGVLSVGSVVVGAIVGGPEGAVWALFVGQVITSGCWWTGFLWHLRRTPAGAEAG</sequence>
<feature type="transmembrane region" description="Helical" evidence="6">
    <location>
        <begin position="365"/>
        <end position="387"/>
    </location>
</feature>
<evidence type="ECO:0000256" key="4">
    <source>
        <dbReference type="ARBA" id="ARBA00022989"/>
    </source>
</evidence>
<feature type="transmembrane region" description="Helical" evidence="6">
    <location>
        <begin position="300"/>
        <end position="317"/>
    </location>
</feature>
<proteinExistence type="predicted"/>
<keyword evidence="8" id="KW-1185">Reference proteome</keyword>
<keyword evidence="3 6" id="KW-0812">Transmembrane</keyword>
<keyword evidence="2" id="KW-1003">Cell membrane</keyword>
<evidence type="ECO:0000313" key="8">
    <source>
        <dbReference type="Proteomes" id="UP001327225"/>
    </source>
</evidence>
<evidence type="ECO:0008006" key="9">
    <source>
        <dbReference type="Google" id="ProtNLM"/>
    </source>
</evidence>
<dbReference type="Proteomes" id="UP001327225">
    <property type="component" value="Chromosome"/>
</dbReference>
<dbReference type="InterPro" id="IPR050833">
    <property type="entry name" value="Poly_Biosynth_Transport"/>
</dbReference>
<evidence type="ECO:0000256" key="3">
    <source>
        <dbReference type="ARBA" id="ARBA00022692"/>
    </source>
</evidence>
<evidence type="ECO:0000313" key="7">
    <source>
        <dbReference type="EMBL" id="WQQ25986.1"/>
    </source>
</evidence>
<protein>
    <recommendedName>
        <fullName evidence="9">Polysaccharide biosynthesis protein</fullName>
    </recommendedName>
</protein>
<feature type="transmembrane region" description="Helical" evidence="6">
    <location>
        <begin position="94"/>
        <end position="115"/>
    </location>
</feature>
<keyword evidence="4 6" id="KW-1133">Transmembrane helix</keyword>
<evidence type="ECO:0000256" key="6">
    <source>
        <dbReference type="SAM" id="Phobius"/>
    </source>
</evidence>
<feature type="transmembrane region" description="Helical" evidence="6">
    <location>
        <begin position="58"/>
        <end position="82"/>
    </location>
</feature>
<reference evidence="8" key="1">
    <citation type="submission" date="2023-12" db="EMBL/GenBank/DDBJ databases">
        <title>Novel species in genus Nocardioides.</title>
        <authorList>
            <person name="Zhou H."/>
        </authorList>
    </citation>
    <scope>NUCLEOTIDE SEQUENCE [LARGE SCALE GENOMIC DNA]</scope>
    <source>
        <strain evidence="8">HM61</strain>
    </source>
</reference>
<feature type="transmembrane region" description="Helical" evidence="6">
    <location>
        <begin position="154"/>
        <end position="174"/>
    </location>
</feature>
<dbReference type="PANTHER" id="PTHR30250:SF26">
    <property type="entry name" value="PSMA PROTEIN"/>
    <property type="match status" value="1"/>
</dbReference>
<keyword evidence="5 6" id="KW-0472">Membrane</keyword>
<evidence type="ECO:0000256" key="2">
    <source>
        <dbReference type="ARBA" id="ARBA00022475"/>
    </source>
</evidence>
<organism evidence="7 8">
    <name type="scientific">Nocardioides bizhenqiangii</name>
    <dbReference type="NCBI Taxonomy" id="3095076"/>
    <lineage>
        <taxon>Bacteria</taxon>
        <taxon>Bacillati</taxon>
        <taxon>Actinomycetota</taxon>
        <taxon>Actinomycetes</taxon>
        <taxon>Propionibacteriales</taxon>
        <taxon>Nocardioidaceae</taxon>
        <taxon>Nocardioides</taxon>
    </lineage>
</organism>
<evidence type="ECO:0000256" key="5">
    <source>
        <dbReference type="ARBA" id="ARBA00023136"/>
    </source>
</evidence>
<evidence type="ECO:0000256" key="1">
    <source>
        <dbReference type="ARBA" id="ARBA00004651"/>
    </source>
</evidence>
<gene>
    <name evidence="7" type="ORF">SHK19_18705</name>
</gene>
<comment type="subcellular location">
    <subcellularLocation>
        <location evidence="1">Cell membrane</location>
        <topology evidence="1">Multi-pass membrane protein</topology>
    </subcellularLocation>
</comment>
<dbReference type="RefSeq" id="WP_322937131.1">
    <property type="nucleotide sequence ID" value="NZ_CP141059.1"/>
</dbReference>